<evidence type="ECO:0000313" key="1">
    <source>
        <dbReference type="Proteomes" id="UP000887566"/>
    </source>
</evidence>
<name>A0A914VB51_9BILA</name>
<protein>
    <submittedName>
        <fullName evidence="2">Uncharacterized protein</fullName>
    </submittedName>
</protein>
<dbReference type="AlphaFoldDB" id="A0A914VB51"/>
<dbReference type="PROSITE" id="PS51257">
    <property type="entry name" value="PROKAR_LIPOPROTEIN"/>
    <property type="match status" value="1"/>
</dbReference>
<organism evidence="1 2">
    <name type="scientific">Plectus sambesii</name>
    <dbReference type="NCBI Taxonomy" id="2011161"/>
    <lineage>
        <taxon>Eukaryota</taxon>
        <taxon>Metazoa</taxon>
        <taxon>Ecdysozoa</taxon>
        <taxon>Nematoda</taxon>
        <taxon>Chromadorea</taxon>
        <taxon>Plectida</taxon>
        <taxon>Plectina</taxon>
        <taxon>Plectoidea</taxon>
        <taxon>Plectidae</taxon>
        <taxon>Plectus</taxon>
    </lineage>
</organism>
<reference evidence="2" key="1">
    <citation type="submission" date="2022-11" db="UniProtKB">
        <authorList>
            <consortium name="WormBaseParasite"/>
        </authorList>
    </citation>
    <scope>IDENTIFICATION</scope>
</reference>
<proteinExistence type="predicted"/>
<dbReference type="WBParaSite" id="PSAMB.scaffold17401size1131.g37266.t1">
    <property type="protein sequence ID" value="PSAMB.scaffold17401size1131.g37266.t1"/>
    <property type="gene ID" value="PSAMB.scaffold17401size1131.g37266"/>
</dbReference>
<keyword evidence="1" id="KW-1185">Reference proteome</keyword>
<dbReference type="Proteomes" id="UP000887566">
    <property type="component" value="Unplaced"/>
</dbReference>
<evidence type="ECO:0000313" key="2">
    <source>
        <dbReference type="WBParaSite" id="PSAMB.scaffold17401size1131.g37266.t1"/>
    </source>
</evidence>
<accession>A0A914VB51</accession>
<sequence length="98" mass="10542">MDYNKATETCYVAPTSRPTDLTTTIVPALQSCPRDGQWLQTVAQTTAIIPCLGGFVHRSCNSNGVWGAQNSSECKSYWSDPCSENGPYCTDGAACLNN</sequence>